<sequence>MHPHSSFQVYEDFLIPPPTPNMPSSSLPPRPTRPHPSLPHAQHVLIPPCPTPNALTLLTPPRIHVQTPSLPSLMFIPTIMPHLRWCGGRVRVRRPYHNIAFRRH</sequence>
<evidence type="ECO:0000256" key="1">
    <source>
        <dbReference type="SAM" id="MobiDB-lite"/>
    </source>
</evidence>
<feature type="compositionally biased region" description="Pro residues" evidence="1">
    <location>
        <begin position="15"/>
        <end position="37"/>
    </location>
</feature>
<comment type="caution">
    <text evidence="2">The sequence shown here is derived from an EMBL/GenBank/DDBJ whole genome shotgun (WGS) entry which is preliminary data.</text>
</comment>
<dbReference type="EMBL" id="VSRR010002325">
    <property type="protein sequence ID" value="MPC30823.1"/>
    <property type="molecule type" value="Genomic_DNA"/>
</dbReference>
<name>A0A5B7ECY0_PORTR</name>
<feature type="region of interest" description="Disordered" evidence="1">
    <location>
        <begin position="1"/>
        <end position="40"/>
    </location>
</feature>
<keyword evidence="3" id="KW-1185">Reference proteome</keyword>
<dbReference type="Proteomes" id="UP000324222">
    <property type="component" value="Unassembled WGS sequence"/>
</dbReference>
<gene>
    <name evidence="2" type="ORF">E2C01_024092</name>
</gene>
<accession>A0A5B7ECY0</accession>
<proteinExistence type="predicted"/>
<protein>
    <submittedName>
        <fullName evidence="2">Uncharacterized protein</fullName>
    </submittedName>
</protein>
<evidence type="ECO:0000313" key="3">
    <source>
        <dbReference type="Proteomes" id="UP000324222"/>
    </source>
</evidence>
<evidence type="ECO:0000313" key="2">
    <source>
        <dbReference type="EMBL" id="MPC30823.1"/>
    </source>
</evidence>
<dbReference type="AlphaFoldDB" id="A0A5B7ECY0"/>
<reference evidence="2 3" key="1">
    <citation type="submission" date="2019-05" db="EMBL/GenBank/DDBJ databases">
        <title>Another draft genome of Portunus trituberculatus and its Hox gene families provides insights of decapod evolution.</title>
        <authorList>
            <person name="Jeong J.-H."/>
            <person name="Song I."/>
            <person name="Kim S."/>
            <person name="Choi T."/>
            <person name="Kim D."/>
            <person name="Ryu S."/>
            <person name="Kim W."/>
        </authorList>
    </citation>
    <scope>NUCLEOTIDE SEQUENCE [LARGE SCALE GENOMIC DNA]</scope>
    <source>
        <tissue evidence="2">Muscle</tissue>
    </source>
</reference>
<organism evidence="2 3">
    <name type="scientific">Portunus trituberculatus</name>
    <name type="common">Swimming crab</name>
    <name type="synonym">Neptunus trituberculatus</name>
    <dbReference type="NCBI Taxonomy" id="210409"/>
    <lineage>
        <taxon>Eukaryota</taxon>
        <taxon>Metazoa</taxon>
        <taxon>Ecdysozoa</taxon>
        <taxon>Arthropoda</taxon>
        <taxon>Crustacea</taxon>
        <taxon>Multicrustacea</taxon>
        <taxon>Malacostraca</taxon>
        <taxon>Eumalacostraca</taxon>
        <taxon>Eucarida</taxon>
        <taxon>Decapoda</taxon>
        <taxon>Pleocyemata</taxon>
        <taxon>Brachyura</taxon>
        <taxon>Eubrachyura</taxon>
        <taxon>Portunoidea</taxon>
        <taxon>Portunidae</taxon>
        <taxon>Portuninae</taxon>
        <taxon>Portunus</taxon>
    </lineage>
</organism>